<dbReference type="RefSeq" id="WP_406766061.1">
    <property type="nucleotide sequence ID" value="NZ_JBJHZY010000003.1"/>
</dbReference>
<keyword evidence="3" id="KW-1185">Reference proteome</keyword>
<keyword evidence="1" id="KW-1133">Transmembrane helix</keyword>
<protein>
    <submittedName>
        <fullName evidence="2">DUF3810 domain-containing protein</fullName>
    </submittedName>
</protein>
<keyword evidence="1" id="KW-0472">Membrane</keyword>
<evidence type="ECO:0000313" key="2">
    <source>
        <dbReference type="EMBL" id="MFL0269438.1"/>
    </source>
</evidence>
<dbReference type="Proteomes" id="UP001623661">
    <property type="component" value="Unassembled WGS sequence"/>
</dbReference>
<evidence type="ECO:0000313" key="3">
    <source>
        <dbReference type="Proteomes" id="UP001623661"/>
    </source>
</evidence>
<sequence>MIKKPKLKLTIILLVPIIVLLNIITARFPSLVEKYYSNTIDKVIRQGLSFITSPFPSSFAEILLPLLIIILFLFIFILLINIRKAGFFNCAVNLTVYVSILYILFMLFWGFNYNRYSFDKIAGLKVENSSEKELYNLCEDLINRANNLRAKVIENSNGVMTIKGGFNNVFKREQIGFDAASKIYPELGGSYGPPKRILLSEPMSYTGITGIYIPYTGEANVNINETDFMLPCTTAHEMAHQRGFAREDEANYIAYVVCSMHPDVDFQYSGTMLALIYSMNALADTNYNDFKELRSKYSPGVLRDLNNDIKHWKKYKGNTEKITNKVNNAYLKSNGQQDGIASYGRMVDLLLAEYRSKKLVYHQ</sequence>
<organism evidence="2 3">
    <name type="scientific">Candidatus Clostridium radicumherbarum</name>
    <dbReference type="NCBI Taxonomy" id="3381662"/>
    <lineage>
        <taxon>Bacteria</taxon>
        <taxon>Bacillati</taxon>
        <taxon>Bacillota</taxon>
        <taxon>Clostridia</taxon>
        <taxon>Eubacteriales</taxon>
        <taxon>Clostridiaceae</taxon>
        <taxon>Clostridium</taxon>
    </lineage>
</organism>
<gene>
    <name evidence="2" type="ORF">ACJDUH_15215</name>
</gene>
<feature type="transmembrane region" description="Helical" evidence="1">
    <location>
        <begin position="62"/>
        <end position="82"/>
    </location>
</feature>
<feature type="transmembrane region" description="Helical" evidence="1">
    <location>
        <begin position="7"/>
        <end position="28"/>
    </location>
</feature>
<accession>A0ABW8TXJ1</accession>
<reference evidence="2 3" key="1">
    <citation type="submission" date="2024-11" db="EMBL/GenBank/DDBJ databases">
        <authorList>
            <person name="Heng Y.C."/>
            <person name="Lim A.C.H."/>
            <person name="Lee J.K.Y."/>
            <person name="Kittelmann S."/>
        </authorList>
    </citation>
    <scope>NUCLEOTIDE SEQUENCE [LARGE SCALE GENOMIC DNA]</scope>
    <source>
        <strain evidence="2 3">WILCCON 0202</strain>
    </source>
</reference>
<dbReference type="InterPro" id="IPR024294">
    <property type="entry name" value="DUF3810"/>
</dbReference>
<name>A0ABW8TXJ1_9CLOT</name>
<dbReference type="EMBL" id="JBJHZY010000003">
    <property type="protein sequence ID" value="MFL0269438.1"/>
    <property type="molecule type" value="Genomic_DNA"/>
</dbReference>
<feature type="transmembrane region" description="Helical" evidence="1">
    <location>
        <begin position="94"/>
        <end position="111"/>
    </location>
</feature>
<comment type="caution">
    <text evidence="2">The sequence shown here is derived from an EMBL/GenBank/DDBJ whole genome shotgun (WGS) entry which is preliminary data.</text>
</comment>
<evidence type="ECO:0000256" key="1">
    <source>
        <dbReference type="SAM" id="Phobius"/>
    </source>
</evidence>
<proteinExistence type="predicted"/>
<keyword evidence="1" id="KW-0812">Transmembrane</keyword>
<dbReference type="Pfam" id="PF12725">
    <property type="entry name" value="DUF3810"/>
    <property type="match status" value="1"/>
</dbReference>